<dbReference type="InterPro" id="IPR029033">
    <property type="entry name" value="His_PPase_superfam"/>
</dbReference>
<feature type="compositionally biased region" description="Basic residues" evidence="1">
    <location>
        <begin position="457"/>
        <end position="467"/>
    </location>
</feature>
<organism evidence="2 3">
    <name type="scientific">Leptomonas seymouri</name>
    <dbReference type="NCBI Taxonomy" id="5684"/>
    <lineage>
        <taxon>Eukaryota</taxon>
        <taxon>Discoba</taxon>
        <taxon>Euglenozoa</taxon>
        <taxon>Kinetoplastea</taxon>
        <taxon>Metakinetoplastina</taxon>
        <taxon>Trypanosomatida</taxon>
        <taxon>Trypanosomatidae</taxon>
        <taxon>Leishmaniinae</taxon>
        <taxon>Leptomonas</taxon>
    </lineage>
</organism>
<dbReference type="Gene3D" id="3.40.50.1240">
    <property type="entry name" value="Phosphoglycerate mutase-like"/>
    <property type="match status" value="1"/>
</dbReference>
<evidence type="ECO:0000313" key="2">
    <source>
        <dbReference type="EMBL" id="KPI90207.1"/>
    </source>
</evidence>
<feature type="region of interest" description="Disordered" evidence="1">
    <location>
        <begin position="1"/>
        <end position="22"/>
    </location>
</feature>
<dbReference type="InterPro" id="IPR051710">
    <property type="entry name" value="Phosphatase_SH3-domain"/>
</dbReference>
<dbReference type="EMBL" id="LJSK01000009">
    <property type="protein sequence ID" value="KPI90207.1"/>
    <property type="molecule type" value="Genomic_DNA"/>
</dbReference>
<dbReference type="AlphaFoldDB" id="A0A0N0P925"/>
<dbReference type="CDD" id="cd07067">
    <property type="entry name" value="HP_PGM_like"/>
    <property type="match status" value="1"/>
</dbReference>
<dbReference type="SMART" id="SM00855">
    <property type="entry name" value="PGAM"/>
    <property type="match status" value="1"/>
</dbReference>
<dbReference type="InterPro" id="IPR013078">
    <property type="entry name" value="His_Pase_superF_clade-1"/>
</dbReference>
<feature type="region of interest" description="Disordered" evidence="1">
    <location>
        <begin position="276"/>
        <end position="298"/>
    </location>
</feature>
<reference evidence="2 3" key="1">
    <citation type="journal article" date="2015" name="PLoS Pathog.">
        <title>Leptomonas seymouri: Adaptations to the Dixenous Life Cycle Analyzed by Genome Sequencing, Transcriptome Profiling and Co-infection with Leishmania donovani.</title>
        <authorList>
            <person name="Kraeva N."/>
            <person name="Butenko A."/>
            <person name="Hlavacova J."/>
            <person name="Kostygov A."/>
            <person name="Myskova J."/>
            <person name="Grybchuk D."/>
            <person name="Lestinova T."/>
            <person name="Votypka J."/>
            <person name="Volf P."/>
            <person name="Opperdoes F."/>
            <person name="Flegontov P."/>
            <person name="Lukes J."/>
            <person name="Yurchenko V."/>
        </authorList>
    </citation>
    <scope>NUCLEOTIDE SEQUENCE [LARGE SCALE GENOMIC DNA]</scope>
    <source>
        <strain evidence="2 3">ATCC 30220</strain>
    </source>
</reference>
<comment type="caution">
    <text evidence="2">The sequence shown here is derived from an EMBL/GenBank/DDBJ whole genome shotgun (WGS) entry which is preliminary data.</text>
</comment>
<gene>
    <name evidence="2" type="ORF">ABL78_0725</name>
</gene>
<dbReference type="OMA" id="YHDKGAG"/>
<dbReference type="PANTHER" id="PTHR16469">
    <property type="entry name" value="UBIQUITIN-ASSOCIATED AND SH3 DOMAIN-CONTAINING BA-RELATED"/>
    <property type="match status" value="1"/>
</dbReference>
<dbReference type="OrthoDB" id="414418at2759"/>
<evidence type="ECO:0000313" key="3">
    <source>
        <dbReference type="Proteomes" id="UP000038009"/>
    </source>
</evidence>
<feature type="region of interest" description="Disordered" evidence="1">
    <location>
        <begin position="447"/>
        <end position="467"/>
    </location>
</feature>
<accession>A0A0N0P925</accession>
<keyword evidence="3" id="KW-1185">Reference proteome</keyword>
<dbReference type="Proteomes" id="UP000038009">
    <property type="component" value="Unassembled WGS sequence"/>
</dbReference>
<sequence>MPLVGGDSKVNHQNGKGLGNSGSAGQNAIGAAADAVTFLTAPFFAKATKNTQSSAHEQEAQIRDLLVLIRHGERQDHADRAWKGTALLPLYDPPISNAGRKQSFETALKYYALRQEKTIEQRIHGTFTMFLVSPFHRCIETAAIMNIIAFEGKLPIYVDPLLSDWQQVKVFRTAPVLGGAYVRHPDADAEDAHGDCLLFRPQLEALRATVMPFLQTRAVEENVLLAEYGISAEVAASWTAVGEQWLDSHTALPVWTSAAATTCILNNIEAQRAHATQDAIGEQTKQRKGRKAPLPPSVCDAGAGNSFKGCGVPHPESKADLARRCEQVMATHYLQSTSGSSQSMVPRAIQQAAAIERKTRLPKYFQAWAERSAEDREAAGAPALLPPMHVMAVTHADTVSTLLEVCCPKYHDKGAGYSVAYCSITALRRHNNFYRIPPLEERQRAEASASACGARQQRNKGYPKKKMSAMPSKCQLTAPVKTHAPAPLSVEWAVESVGSTDHLRTRIVIQFGK</sequence>
<dbReference type="VEuPathDB" id="TriTrypDB:Lsey_0009_0560"/>
<dbReference type="SUPFAM" id="SSF53254">
    <property type="entry name" value="Phosphoglycerate mutase-like"/>
    <property type="match status" value="1"/>
</dbReference>
<proteinExistence type="predicted"/>
<protein>
    <submittedName>
        <fullName evidence="2">Uncharacterized protein</fullName>
    </submittedName>
</protein>
<evidence type="ECO:0000256" key="1">
    <source>
        <dbReference type="SAM" id="MobiDB-lite"/>
    </source>
</evidence>
<name>A0A0N0P925_LEPSE</name>
<dbReference type="PANTHER" id="PTHR16469:SF44">
    <property type="match status" value="1"/>
</dbReference>